<evidence type="ECO:0000256" key="1">
    <source>
        <dbReference type="SAM" id="MobiDB-lite"/>
    </source>
</evidence>
<comment type="caution">
    <text evidence="4">The sequence shown here is derived from an EMBL/GenBank/DDBJ whole genome shotgun (WGS) entry which is preliminary data.</text>
</comment>
<evidence type="ECO:0008006" key="6">
    <source>
        <dbReference type="Google" id="ProtNLM"/>
    </source>
</evidence>
<dbReference type="InterPro" id="IPR027417">
    <property type="entry name" value="P-loop_NTPase"/>
</dbReference>
<gene>
    <name evidence="4" type="ORF">Daus18300_005458</name>
</gene>
<protein>
    <recommendedName>
        <fullName evidence="6">Orc1-like AAA ATPase domain-containing protein</fullName>
    </recommendedName>
</protein>
<dbReference type="PANTHER" id="PTHR36168:SF4">
    <property type="entry name" value="ORC1-LIKE AAA ATPASE DOMAIN-CONTAINING PROTEIN"/>
    <property type="match status" value="1"/>
</dbReference>
<evidence type="ECO:0000313" key="5">
    <source>
        <dbReference type="Proteomes" id="UP001583177"/>
    </source>
</evidence>
<dbReference type="Gene3D" id="3.40.50.300">
    <property type="entry name" value="P-loop containing nucleotide triphosphate hydrolases"/>
    <property type="match status" value="1"/>
</dbReference>
<dbReference type="Pfam" id="PF24913">
    <property type="entry name" value="WHD_AAA_fung"/>
    <property type="match status" value="1"/>
</dbReference>
<keyword evidence="5" id="KW-1185">Reference proteome</keyword>
<evidence type="ECO:0000259" key="2">
    <source>
        <dbReference type="Pfam" id="PF13191"/>
    </source>
</evidence>
<evidence type="ECO:0000313" key="4">
    <source>
        <dbReference type="EMBL" id="KAL1869604.1"/>
    </source>
</evidence>
<accession>A0ABR3X102</accession>
<feature type="domain" description="Orc1-like AAA ATPase" evidence="2">
    <location>
        <begin position="156"/>
        <end position="300"/>
    </location>
</feature>
<sequence length="564" mass="62562">MKSRAFFYELLADLIYQYGSPRSTRGPITKASKTTSEGTEPPGRAILRSGILPNGEGGAEDAGASGWKTASTKMIEGCATAFGSILILGIAGYSYNAYYKSHVLRKMENAFAVGYSSVELAALSRHVDSEGSHAELFQTENFEDADWIPRDEQAIIDRIVDGTMCGQYHLITGEKGTGKTSMLLKAMRRIGGEGVAMFEAHGDPEIFRVRLGKALDFEFHEDYVGSLFSFKGPRDTTALLDIERAFNKMEKIALKRKEKVGKPLVLIITGAHLVRDDEDGQDLLELIQQRAELWAASNLVTVIFNSDDYWTTERLMWQATRLRVTPVRDIPRDVAIDSLRQFRKASFGEDVPASVLEQVYFRIGGRLSFLTRAARSSDMVKTCDAICEREKRWLLNKCWILGKEMDPGAENEQDLCSAAMLLAKALIDEEQAMRAAGTYDGKRLPQISLHKAREIITNSEWIKMPHHNNIFTIDPDGMVQADSVAMYRAMKEVCGAAGFDEHLHATLERLDEIESLARTREVTLKDLAGSENEYRAEVGGRNGKGEPTGFTFRLVPSSSGGGDG</sequence>
<dbReference type="Pfam" id="PF13191">
    <property type="entry name" value="AAA_16"/>
    <property type="match status" value="1"/>
</dbReference>
<dbReference type="InterPro" id="IPR056808">
    <property type="entry name" value="HTH_AAA"/>
</dbReference>
<proteinExistence type="predicted"/>
<evidence type="ECO:0000259" key="3">
    <source>
        <dbReference type="Pfam" id="PF24913"/>
    </source>
</evidence>
<dbReference type="PANTHER" id="PTHR36168">
    <property type="entry name" value="CHROMOSOME 1, WHOLE GENOME SHOTGUN SEQUENCE"/>
    <property type="match status" value="1"/>
</dbReference>
<dbReference type="InterPro" id="IPR041664">
    <property type="entry name" value="AAA_16"/>
</dbReference>
<dbReference type="CDD" id="cd00882">
    <property type="entry name" value="Ras_like_GTPase"/>
    <property type="match status" value="1"/>
</dbReference>
<feature type="region of interest" description="Disordered" evidence="1">
    <location>
        <begin position="538"/>
        <end position="564"/>
    </location>
</feature>
<reference evidence="4 5" key="1">
    <citation type="journal article" date="2024" name="IMA Fungus">
        <title>IMA Genome - F19 : A genome assembly and annotation guide to empower mycologists, including annotated draft genome sequences of Ceratocystis pirilliformis, Diaporthe australafricana, Fusarium ophioides, Paecilomyces lecythidis, and Sporothrix stenoceras.</title>
        <authorList>
            <person name="Aylward J."/>
            <person name="Wilson A.M."/>
            <person name="Visagie C.M."/>
            <person name="Spraker J."/>
            <person name="Barnes I."/>
            <person name="Buitendag C."/>
            <person name="Ceriani C."/>
            <person name="Del Mar Angel L."/>
            <person name="du Plessis D."/>
            <person name="Fuchs T."/>
            <person name="Gasser K."/>
            <person name="Kramer D."/>
            <person name="Li W."/>
            <person name="Munsamy K."/>
            <person name="Piso A."/>
            <person name="Price J.L."/>
            <person name="Sonnekus B."/>
            <person name="Thomas C."/>
            <person name="van der Nest A."/>
            <person name="van Dijk A."/>
            <person name="van Heerden A."/>
            <person name="van Vuuren N."/>
            <person name="Yilmaz N."/>
            <person name="Duong T.A."/>
            <person name="van der Merwe N.A."/>
            <person name="Wingfield M.J."/>
            <person name="Wingfield B.D."/>
        </authorList>
    </citation>
    <scope>NUCLEOTIDE SEQUENCE [LARGE SCALE GENOMIC DNA]</scope>
    <source>
        <strain evidence="4 5">CMW 18300</strain>
    </source>
</reference>
<feature type="region of interest" description="Disordered" evidence="1">
    <location>
        <begin position="24"/>
        <end position="43"/>
    </location>
</feature>
<dbReference type="Proteomes" id="UP001583177">
    <property type="component" value="Unassembled WGS sequence"/>
</dbReference>
<feature type="domain" description="AAA protein C-terminal winged helix" evidence="3">
    <location>
        <begin position="396"/>
        <end position="514"/>
    </location>
</feature>
<name>A0ABR3X102_9PEZI</name>
<organism evidence="4 5">
    <name type="scientific">Diaporthe australafricana</name>
    <dbReference type="NCBI Taxonomy" id="127596"/>
    <lineage>
        <taxon>Eukaryota</taxon>
        <taxon>Fungi</taxon>
        <taxon>Dikarya</taxon>
        <taxon>Ascomycota</taxon>
        <taxon>Pezizomycotina</taxon>
        <taxon>Sordariomycetes</taxon>
        <taxon>Sordariomycetidae</taxon>
        <taxon>Diaporthales</taxon>
        <taxon>Diaporthaceae</taxon>
        <taxon>Diaporthe</taxon>
    </lineage>
</organism>
<dbReference type="EMBL" id="JAWRVE010000040">
    <property type="protein sequence ID" value="KAL1869604.1"/>
    <property type="molecule type" value="Genomic_DNA"/>
</dbReference>
<dbReference type="SUPFAM" id="SSF52540">
    <property type="entry name" value="P-loop containing nucleoside triphosphate hydrolases"/>
    <property type="match status" value="1"/>
</dbReference>